<evidence type="ECO:0000256" key="1">
    <source>
        <dbReference type="ARBA" id="ARBA00023125"/>
    </source>
</evidence>
<proteinExistence type="predicted"/>
<keyword evidence="1" id="KW-0238">DNA-binding</keyword>
<accession>A0A1M5BIZ5</accession>
<dbReference type="GO" id="GO:0003677">
    <property type="term" value="F:DNA binding"/>
    <property type="evidence" value="ECO:0007669"/>
    <property type="project" value="UniProtKB-KW"/>
</dbReference>
<evidence type="ECO:0000313" key="4">
    <source>
        <dbReference type="Proteomes" id="UP000184196"/>
    </source>
</evidence>
<evidence type="ECO:0000256" key="2">
    <source>
        <dbReference type="SAM" id="Coils"/>
    </source>
</evidence>
<dbReference type="RefSeq" id="WP_073166259.1">
    <property type="nucleotide sequence ID" value="NZ_FQUW01000028.1"/>
</dbReference>
<keyword evidence="2" id="KW-0175">Coiled coil</keyword>
<dbReference type="InterPro" id="IPR010095">
    <property type="entry name" value="Cas12f1-like_TNB"/>
</dbReference>
<gene>
    <name evidence="3" type="ORF">SAMN02745218_02222</name>
</gene>
<dbReference type="NCBIfam" id="TIGR01766">
    <property type="entry name" value="IS200/IS605 family accessory protein TnpB-like domain"/>
    <property type="match status" value="1"/>
</dbReference>
<dbReference type="Proteomes" id="UP000184196">
    <property type="component" value="Unassembled WGS sequence"/>
</dbReference>
<protein>
    <submittedName>
        <fullName evidence="3">Transposase, IS605 OrfB family, central region</fullName>
    </submittedName>
</protein>
<name>A0A1M5BIZ5_9FIRM</name>
<sequence>MEKTYFSNRVYKNTLTTKQVFSITNALIDFNRAKHKAYRMLLAEHNCRVTHDPSVHLQIKELFGFNDYWANSAVQEARAQITSQKELQKMYIAGKEEQIDVKKDRVKELNKRINRLERLLSAVKKGRFKTWRGSNIVKHESGVISVDFKKESLVFFNTYDFEHRYLRPEIKSLKNRVKLIEYSVTCLEGELEKLKSGFLKGCVFGTKDLFRKQFTVEKYKNDHELWLEEWWKARYSSLRISGRLDAKYGNFVFKYDVRTRTLTFDLPDGTAVKVPVVFKYGQEEVDAALVFQSERRKPIAWAIEDHGEYYVFKVTVDVPKNPYINYYKGDGVIGLDMNYDHAALAETDRHGNLVDWLTVPYNLDGLTKGQAVKVLERVAIDIVEVAKLKEKPIIIEDLDTTDSKFRLKYGNKKRNRKITLFAYRTLTNAIIARADREGVAVFKVKPAYTSVVGKLKYMAQRGIPIHVAAALVIARRGMGFKEKVPPVLSAALPEKIRRRHHWAHWAYLQKQVKGIKTHHLYRLGKELEGGAPFKEALERLKSLPRAG</sequence>
<organism evidence="3 4">
    <name type="scientific">Desulfofundulus australicus DSM 11792</name>
    <dbReference type="NCBI Taxonomy" id="1121425"/>
    <lineage>
        <taxon>Bacteria</taxon>
        <taxon>Bacillati</taxon>
        <taxon>Bacillota</taxon>
        <taxon>Clostridia</taxon>
        <taxon>Eubacteriales</taxon>
        <taxon>Peptococcaceae</taxon>
        <taxon>Desulfofundulus</taxon>
    </lineage>
</organism>
<dbReference type="EMBL" id="FQUW01000028">
    <property type="protein sequence ID" value="SHF42257.1"/>
    <property type="molecule type" value="Genomic_DNA"/>
</dbReference>
<dbReference type="OrthoDB" id="7375452at2"/>
<evidence type="ECO:0000313" key="3">
    <source>
        <dbReference type="EMBL" id="SHF42257.1"/>
    </source>
</evidence>
<dbReference type="AlphaFoldDB" id="A0A1M5BIZ5"/>
<reference evidence="4" key="1">
    <citation type="submission" date="2016-11" db="EMBL/GenBank/DDBJ databases">
        <authorList>
            <person name="Varghese N."/>
            <person name="Submissions S."/>
        </authorList>
    </citation>
    <scope>NUCLEOTIDE SEQUENCE [LARGE SCALE GENOMIC DNA]</scope>
    <source>
        <strain evidence="4">DSM 11792</strain>
    </source>
</reference>
<keyword evidence="4" id="KW-1185">Reference proteome</keyword>
<feature type="coiled-coil region" evidence="2">
    <location>
        <begin position="92"/>
        <end position="126"/>
    </location>
</feature>